<evidence type="ECO:0000256" key="1">
    <source>
        <dbReference type="SAM" id="Phobius"/>
    </source>
</evidence>
<dbReference type="RefSeq" id="YP_008474871.1">
    <property type="nucleotide sequence ID" value="NC_022154.1"/>
</dbReference>
<keyword evidence="3" id="KW-0496">Mitochondrion</keyword>
<accession>S5TMN0</accession>
<keyword evidence="1" id="KW-0812">Transmembrane</keyword>
<feature type="transmembrane region" description="Helical" evidence="1">
    <location>
        <begin position="18"/>
        <end position="39"/>
    </location>
</feature>
<dbReference type="AlphaFoldDB" id="S5TMN0"/>
<reference evidence="3" key="1">
    <citation type="submission" date="2013-04" db="EMBL/GenBank/DDBJ databases">
        <authorList>
            <person name="Zemanova J."/>
            <person name="Brejova B."/>
            <person name="Nosek J."/>
        </authorList>
    </citation>
    <scope>NUCLEOTIDE SEQUENCE</scope>
    <source>
        <strain evidence="3">CBS 2030</strain>
    </source>
</reference>
<dbReference type="PANTHER" id="PTHR37520">
    <property type="entry name" value="INTRON-ENCODED DNA ENDONUCLEASE AI2A-RELATED"/>
    <property type="match status" value="1"/>
</dbReference>
<gene>
    <name evidence="3" type="primary">cox1-I5</name>
</gene>
<organism evidence="3">
    <name type="scientific">Meyerozyma guilliermondii</name>
    <name type="common">Yeast</name>
    <name type="synonym">Candida guilliermondii</name>
    <dbReference type="NCBI Taxonomy" id="4929"/>
    <lineage>
        <taxon>Eukaryota</taxon>
        <taxon>Fungi</taxon>
        <taxon>Dikarya</taxon>
        <taxon>Ascomycota</taxon>
        <taxon>Saccharomycotina</taxon>
        <taxon>Pichiomycetes</taxon>
        <taxon>Debaryomycetaceae</taxon>
        <taxon>Meyerozyma</taxon>
    </lineage>
</organism>
<dbReference type="Gene3D" id="3.10.28.10">
    <property type="entry name" value="Homing endonucleases"/>
    <property type="match status" value="2"/>
</dbReference>
<geneLocation type="mitochondrion" evidence="3"/>
<dbReference type="GeneID" id="16792482"/>
<keyword evidence="3" id="KW-0378">Hydrolase</keyword>
<dbReference type="SUPFAM" id="SSF55608">
    <property type="entry name" value="Homing endonucleases"/>
    <property type="match status" value="2"/>
</dbReference>
<keyword evidence="3" id="KW-0540">Nuclease</keyword>
<proteinExistence type="predicted"/>
<name>S5TMN0_PICGM</name>
<protein>
    <submittedName>
        <fullName evidence="3">Putative LAGLIDADG endonuclease</fullName>
    </submittedName>
</protein>
<feature type="domain" description="Homing endonuclease LAGLIDADG" evidence="2">
    <location>
        <begin position="189"/>
        <end position="275"/>
    </location>
</feature>
<evidence type="ECO:0000313" key="3">
    <source>
        <dbReference type="EMBL" id="AGS44080.1"/>
    </source>
</evidence>
<dbReference type="InterPro" id="IPR004860">
    <property type="entry name" value="LAGLIDADG_dom"/>
</dbReference>
<feature type="non-terminal residue" evidence="3">
    <location>
        <position position="1"/>
    </location>
</feature>
<dbReference type="GO" id="GO:0004519">
    <property type="term" value="F:endonuclease activity"/>
    <property type="evidence" value="ECO:0007669"/>
    <property type="project" value="UniProtKB-KW"/>
</dbReference>
<keyword evidence="3" id="KW-0255">Endonuclease</keyword>
<keyword evidence="1" id="KW-1133">Transmembrane helix</keyword>
<keyword evidence="1" id="KW-0472">Membrane</keyword>
<dbReference type="EMBL" id="KC993176">
    <property type="protein sequence ID" value="AGS44080.1"/>
    <property type="molecule type" value="Genomic_DNA"/>
</dbReference>
<dbReference type="Pfam" id="PF00961">
    <property type="entry name" value="LAGLIDADG_1"/>
    <property type="match status" value="1"/>
</dbReference>
<dbReference type="InterPro" id="IPR027434">
    <property type="entry name" value="Homing_endonucl"/>
</dbReference>
<dbReference type="PANTHER" id="PTHR37520:SF1">
    <property type="entry name" value="INTRON-ENCODED DNA ENDONUCLEASE AI2A-RELATED"/>
    <property type="match status" value="1"/>
</dbReference>
<evidence type="ECO:0000259" key="2">
    <source>
        <dbReference type="Pfam" id="PF00961"/>
    </source>
</evidence>
<sequence>QMALKNYLDLNNFNEIDYMLGTIFLSYYLLFIILIEYLIKIDEALLYRHQISGGKDYYIFYNNLSHPISKTKNGNKSNINSENNNNLIFIYIKNMYKLNIQSAENFLLKIKGFSETIRQLSIYILYLFNKHNLYSYQISYSGIYKNNIFKDQDIDFHQDTNFTSKIINKNIKESNFDNEEDYKFWHWFSGVLDGDGNFDMRNINDKLVMKEIRIKLHIRDIRILNRIQNYLHIGRIRFVKNKPYVIYSIGKKVDMIYVINHINGNIRLKIKNFEKACNYFNIKFIEPDLKVKPYDPYFSGLIDTDGSIVFNYNSNRIECSVELKYNNYTTNLNFNNVILNTKPYVLIREKKGEKYILYRYQNVKEMIYIYDYFMNNRLYSDFKFYRVSKIKRFIEIRKYKTSPFDSIEYKIYSDFLLDWIQYQNPLWDKIPFVKKLKR</sequence>